<gene>
    <name evidence="3 7" type="primary">coaBC</name>
    <name evidence="7" type="ORF">FLL45_06700</name>
</gene>
<dbReference type="InterPro" id="IPR003382">
    <property type="entry name" value="Flavoprotein"/>
</dbReference>
<dbReference type="OrthoDB" id="9802554at2"/>
<feature type="binding site" evidence="3">
    <location>
        <position position="338"/>
    </location>
    <ligand>
        <name>CTP</name>
        <dbReference type="ChEBI" id="CHEBI:37563"/>
    </ligand>
</feature>
<dbReference type="GO" id="GO:0010181">
    <property type="term" value="F:FMN binding"/>
    <property type="evidence" value="ECO:0007669"/>
    <property type="project" value="UniProtKB-UniRule"/>
</dbReference>
<comment type="similarity">
    <text evidence="3 4">In the N-terminal section; belongs to the HFCD (homo-oligomeric flavin containing Cys decarboxylase) superfamily.</text>
</comment>
<keyword evidence="3" id="KW-0479">Metal-binding</keyword>
<dbReference type="GO" id="GO:0071513">
    <property type="term" value="C:phosphopantothenoylcysteine decarboxylase complex"/>
    <property type="evidence" value="ECO:0007669"/>
    <property type="project" value="TreeGrafter"/>
</dbReference>
<feature type="domain" description="Flavoprotein" evidence="5">
    <location>
        <begin position="7"/>
        <end position="177"/>
    </location>
</feature>
<feature type="region of interest" description="Phosphopantothenoylcysteine decarboxylase" evidence="3">
    <location>
        <begin position="1"/>
        <end position="191"/>
    </location>
</feature>
<feature type="binding site" evidence="3">
    <location>
        <begin position="274"/>
        <end position="276"/>
    </location>
    <ligand>
        <name>CTP</name>
        <dbReference type="ChEBI" id="CHEBI:37563"/>
    </ligand>
</feature>
<evidence type="ECO:0000259" key="5">
    <source>
        <dbReference type="Pfam" id="PF02441"/>
    </source>
</evidence>
<dbReference type="RefSeq" id="WP_142941261.1">
    <property type="nucleotide sequence ID" value="NZ_VIKR01000002.1"/>
</dbReference>
<feature type="binding site" evidence="3">
    <location>
        <position position="324"/>
    </location>
    <ligand>
        <name>CTP</name>
        <dbReference type="ChEBI" id="CHEBI:37563"/>
    </ligand>
</feature>
<accession>A0A545TBR4</accession>
<comment type="function">
    <text evidence="4">Catalyzes two steps in the biosynthesis of coenzyme A. In the first step cysteine is conjugated to 4'-phosphopantothenate to form 4-phosphopantothenoylcysteine, in the latter compound is decarboxylated to form 4'-phosphopantotheine.</text>
</comment>
<dbReference type="SUPFAM" id="SSF52507">
    <property type="entry name" value="Homo-oligomeric flavin-containing Cys decarboxylases, HFCD"/>
    <property type="match status" value="1"/>
</dbReference>
<dbReference type="Pfam" id="PF04127">
    <property type="entry name" value="DFP"/>
    <property type="match status" value="1"/>
</dbReference>
<feature type="active site" description="Proton donor" evidence="3">
    <location>
        <position position="159"/>
    </location>
</feature>
<keyword evidence="2 3" id="KW-0456">Lyase</keyword>
<dbReference type="EC" id="4.1.1.36" evidence="3"/>
<keyword evidence="3 4" id="KW-0288">FMN</keyword>
<reference evidence="7 8" key="1">
    <citation type="submission" date="2019-06" db="EMBL/GenBank/DDBJ databases">
        <title>Draft genome of Aliikangiella marina GYP-15.</title>
        <authorList>
            <person name="Wang G."/>
        </authorList>
    </citation>
    <scope>NUCLEOTIDE SEQUENCE [LARGE SCALE GENOMIC DNA]</scope>
    <source>
        <strain evidence="7 8">GYP-15</strain>
    </source>
</reference>
<comment type="caution">
    <text evidence="7">The sequence shown here is derived from an EMBL/GenBank/DDBJ whole genome shotgun (WGS) entry which is preliminary data.</text>
</comment>
<dbReference type="EMBL" id="VIKR01000002">
    <property type="protein sequence ID" value="TQV74647.1"/>
    <property type="molecule type" value="Genomic_DNA"/>
</dbReference>
<dbReference type="HAMAP" id="MF_02225">
    <property type="entry name" value="CoaBC"/>
    <property type="match status" value="1"/>
</dbReference>
<dbReference type="GO" id="GO:0004632">
    <property type="term" value="F:phosphopantothenate--cysteine ligase activity"/>
    <property type="evidence" value="ECO:0007669"/>
    <property type="project" value="UniProtKB-UniRule"/>
</dbReference>
<comment type="catalytic activity">
    <reaction evidence="3 4">
        <text>(R)-4'-phosphopantothenate + L-cysteine + CTP = N-[(R)-4-phosphopantothenoyl]-L-cysteine + CMP + diphosphate + H(+)</text>
        <dbReference type="Rhea" id="RHEA:19397"/>
        <dbReference type="ChEBI" id="CHEBI:10986"/>
        <dbReference type="ChEBI" id="CHEBI:15378"/>
        <dbReference type="ChEBI" id="CHEBI:33019"/>
        <dbReference type="ChEBI" id="CHEBI:35235"/>
        <dbReference type="ChEBI" id="CHEBI:37563"/>
        <dbReference type="ChEBI" id="CHEBI:59458"/>
        <dbReference type="ChEBI" id="CHEBI:60377"/>
        <dbReference type="EC" id="6.3.2.5"/>
    </reaction>
</comment>
<dbReference type="Proteomes" id="UP000317839">
    <property type="component" value="Unassembled WGS sequence"/>
</dbReference>
<comment type="function">
    <text evidence="3">Catalyzes two sequential steps in the biosynthesis of coenzyme A. In the first step cysteine is conjugated to 4'-phosphopantothenate to form 4-phosphopantothenoylcysteine. In the second step the latter compound is decarboxylated to form 4'-phosphopantotheine.</text>
</comment>
<keyword evidence="3" id="KW-0460">Magnesium</keyword>
<evidence type="ECO:0000256" key="2">
    <source>
        <dbReference type="ARBA" id="ARBA00023239"/>
    </source>
</evidence>
<feature type="binding site" evidence="3">
    <location>
        <position position="290"/>
    </location>
    <ligand>
        <name>CTP</name>
        <dbReference type="ChEBI" id="CHEBI:37563"/>
    </ligand>
</feature>
<dbReference type="AlphaFoldDB" id="A0A545TBR4"/>
<comment type="similarity">
    <text evidence="3 4">In the C-terminal section; belongs to the PPC synthetase family.</text>
</comment>
<keyword evidence="3 4" id="KW-0436">Ligase</keyword>
<dbReference type="GO" id="GO:0046872">
    <property type="term" value="F:metal ion binding"/>
    <property type="evidence" value="ECO:0007669"/>
    <property type="project" value="UniProtKB-KW"/>
</dbReference>
<evidence type="ECO:0000256" key="1">
    <source>
        <dbReference type="ARBA" id="ARBA00022793"/>
    </source>
</evidence>
<dbReference type="InterPro" id="IPR007085">
    <property type="entry name" value="DNA/pantothenate-metab_flavo_C"/>
</dbReference>
<keyword evidence="3 4" id="KW-0285">Flavoprotein</keyword>
<dbReference type="GO" id="GO:0015937">
    <property type="term" value="P:coenzyme A biosynthetic process"/>
    <property type="evidence" value="ECO:0007669"/>
    <property type="project" value="UniProtKB-UniRule"/>
</dbReference>
<dbReference type="UniPathway" id="UPA00241">
    <property type="reaction ID" value="UER00353"/>
</dbReference>
<dbReference type="SUPFAM" id="SSF102645">
    <property type="entry name" value="CoaB-like"/>
    <property type="match status" value="1"/>
</dbReference>
<comment type="cofactor">
    <cofactor evidence="3">
        <name>FMN</name>
        <dbReference type="ChEBI" id="CHEBI:58210"/>
    </cofactor>
    <text evidence="3">Binds 1 FMN per subunit.</text>
</comment>
<comment type="cofactor">
    <cofactor evidence="3">
        <name>Mg(2+)</name>
        <dbReference type="ChEBI" id="CHEBI:18420"/>
    </cofactor>
</comment>
<feature type="binding site" evidence="3">
    <location>
        <begin position="306"/>
        <end position="309"/>
    </location>
    <ligand>
        <name>CTP</name>
        <dbReference type="ChEBI" id="CHEBI:37563"/>
    </ligand>
</feature>
<dbReference type="InterPro" id="IPR035929">
    <property type="entry name" value="CoaB-like_sf"/>
</dbReference>
<dbReference type="Pfam" id="PF02441">
    <property type="entry name" value="Flavoprotein"/>
    <property type="match status" value="1"/>
</dbReference>
<dbReference type="InterPro" id="IPR036551">
    <property type="entry name" value="Flavin_trans-like"/>
</dbReference>
<protein>
    <recommendedName>
        <fullName evidence="3">Coenzyme A biosynthesis bifunctional protein CoaBC</fullName>
    </recommendedName>
    <alternativeName>
        <fullName evidence="3">DNA/pantothenate metabolism flavoprotein</fullName>
    </alternativeName>
    <alternativeName>
        <fullName evidence="3">Phosphopantothenoylcysteine synthetase/decarboxylase</fullName>
        <shortName evidence="3">PPCS-PPCDC</shortName>
    </alternativeName>
    <domain>
        <recommendedName>
            <fullName evidence="3">Phosphopantothenoylcysteine decarboxylase</fullName>
            <shortName evidence="3">PPC decarboxylase</shortName>
            <shortName evidence="3">PPC-DC</shortName>
            <ecNumber evidence="3">4.1.1.36</ecNumber>
        </recommendedName>
        <alternativeName>
            <fullName evidence="3">CoaC</fullName>
        </alternativeName>
    </domain>
    <domain>
        <recommendedName>
            <fullName evidence="3">Phosphopantothenate--cysteine ligase</fullName>
            <ecNumber evidence="3">6.3.2.5</ecNumber>
        </recommendedName>
        <alternativeName>
            <fullName evidence="3">CoaB</fullName>
        </alternativeName>
        <alternativeName>
            <fullName evidence="3">Phosphopantothenoylcysteine synthetase</fullName>
            <shortName evidence="3">PPC synthetase</shortName>
            <shortName evidence="3">PPC-S</shortName>
        </alternativeName>
    </domain>
</protein>
<evidence type="ECO:0000313" key="8">
    <source>
        <dbReference type="Proteomes" id="UP000317839"/>
    </source>
</evidence>
<dbReference type="Gene3D" id="3.40.50.1950">
    <property type="entry name" value="Flavin prenyltransferase-like"/>
    <property type="match status" value="1"/>
</dbReference>
<dbReference type="NCBIfam" id="TIGR00521">
    <property type="entry name" value="coaBC_dfp"/>
    <property type="match status" value="1"/>
</dbReference>
<evidence type="ECO:0000259" key="6">
    <source>
        <dbReference type="Pfam" id="PF04127"/>
    </source>
</evidence>
<evidence type="ECO:0000256" key="4">
    <source>
        <dbReference type="RuleBase" id="RU364078"/>
    </source>
</evidence>
<keyword evidence="8" id="KW-1185">Reference proteome</keyword>
<dbReference type="EC" id="6.3.2.5" evidence="3"/>
<sequence length="402" mass="43594">MPAAVKKKLVLGITGGIAAYKCADLVRRLTERNFEVRVVMTSSAKEFITPMTLQAVSGHPVHDDLFDPQMEAAMGHIELAKWADYILVAPATANTLAKIVHGDADNLLLTVILASSAPLLIAPAMNQQMWANQTTQDNLKALEKSGATILGPGEGEQACGDVGAGRMLEPLDIAQRLYALAECEKKLQNKVVMITAGPTVEAIDPVRYISNHSSGKMGYALARAAQLEGAEVRLVSGPVSLRDPHGVTTVRVTSAKQMFDYVKSNIADVDVFIGCAAVADYTPVEVASQKIKKNDDEMTLKLKRNPDILAWVGEQQATRFVVGFAAESQSLKEFALKKLQKKKLDLICANDISQQGLGFNSDNNQLLLLYRDGQEKLLDIATKDALAADIMQEIGEHLKQRS</sequence>
<dbReference type="InterPro" id="IPR005252">
    <property type="entry name" value="CoaBC"/>
</dbReference>
<feature type="binding site" evidence="3">
    <location>
        <position position="280"/>
    </location>
    <ligand>
        <name>CTP</name>
        <dbReference type="ChEBI" id="CHEBI:37563"/>
    </ligand>
</feature>
<organism evidence="7 8">
    <name type="scientific">Aliikangiella marina</name>
    <dbReference type="NCBI Taxonomy" id="1712262"/>
    <lineage>
        <taxon>Bacteria</taxon>
        <taxon>Pseudomonadati</taxon>
        <taxon>Pseudomonadota</taxon>
        <taxon>Gammaproteobacteria</taxon>
        <taxon>Oceanospirillales</taxon>
        <taxon>Pleioneaceae</taxon>
        <taxon>Aliikangiella</taxon>
    </lineage>
</organism>
<dbReference type="PANTHER" id="PTHR14359">
    <property type="entry name" value="HOMO-OLIGOMERIC FLAVIN CONTAINING CYS DECARBOXYLASE FAMILY"/>
    <property type="match status" value="1"/>
</dbReference>
<keyword evidence="3" id="KW-0511">Multifunctional enzyme</keyword>
<evidence type="ECO:0000256" key="3">
    <source>
        <dbReference type="HAMAP-Rule" id="MF_02225"/>
    </source>
</evidence>
<feature type="region of interest" description="Phosphopantothenate--cysteine ligase" evidence="3">
    <location>
        <begin position="192"/>
        <end position="402"/>
    </location>
</feature>
<keyword evidence="1 3" id="KW-0210">Decarboxylase</keyword>
<name>A0A545TBR4_9GAMM</name>
<comment type="pathway">
    <text evidence="3 4">Cofactor biosynthesis; coenzyme A biosynthesis; CoA from (R)-pantothenate: step 3/5.</text>
</comment>
<dbReference type="Gene3D" id="3.40.50.10300">
    <property type="entry name" value="CoaB-like"/>
    <property type="match status" value="1"/>
</dbReference>
<proteinExistence type="inferred from homology"/>
<dbReference type="GO" id="GO:0004633">
    <property type="term" value="F:phosphopantothenoylcysteine decarboxylase activity"/>
    <property type="evidence" value="ECO:0007669"/>
    <property type="project" value="UniProtKB-UniRule"/>
</dbReference>
<feature type="binding site" evidence="3">
    <location>
        <position position="342"/>
    </location>
    <ligand>
        <name>CTP</name>
        <dbReference type="ChEBI" id="CHEBI:37563"/>
    </ligand>
</feature>
<dbReference type="PANTHER" id="PTHR14359:SF6">
    <property type="entry name" value="PHOSPHOPANTOTHENOYLCYSTEINE DECARBOXYLASE"/>
    <property type="match status" value="1"/>
</dbReference>
<comment type="pathway">
    <text evidence="3 4">Cofactor biosynthesis; coenzyme A biosynthesis; CoA from (R)-pantothenate: step 2/5.</text>
</comment>
<evidence type="ECO:0000313" key="7">
    <source>
        <dbReference type="EMBL" id="TQV74647.1"/>
    </source>
</evidence>
<feature type="domain" description="DNA/pantothenate metabolism flavoprotein C-terminal" evidence="6">
    <location>
        <begin position="187"/>
        <end position="395"/>
    </location>
</feature>
<comment type="catalytic activity">
    <reaction evidence="3 4">
        <text>N-[(R)-4-phosphopantothenoyl]-L-cysteine + H(+) = (R)-4'-phosphopantetheine + CO2</text>
        <dbReference type="Rhea" id="RHEA:16793"/>
        <dbReference type="ChEBI" id="CHEBI:15378"/>
        <dbReference type="ChEBI" id="CHEBI:16526"/>
        <dbReference type="ChEBI" id="CHEBI:59458"/>
        <dbReference type="ChEBI" id="CHEBI:61723"/>
        <dbReference type="EC" id="4.1.1.36"/>
    </reaction>
</comment>
<dbReference type="GO" id="GO:0015941">
    <property type="term" value="P:pantothenate catabolic process"/>
    <property type="evidence" value="ECO:0007669"/>
    <property type="project" value="InterPro"/>
</dbReference>